<keyword evidence="2" id="KW-0812">Transmembrane</keyword>
<name>A0ABY5U1Y7_LACSH</name>
<evidence type="ECO:0000256" key="1">
    <source>
        <dbReference type="SAM" id="MobiDB-lite"/>
    </source>
</evidence>
<feature type="compositionally biased region" description="Basic and acidic residues" evidence="1">
    <location>
        <begin position="1"/>
        <end position="11"/>
    </location>
</feature>
<evidence type="ECO:0000313" key="3">
    <source>
        <dbReference type="EMBL" id="UWE03673.1"/>
    </source>
</evidence>
<organism evidence="3 4">
    <name type="scientific">Laceyella sacchari</name>
    <name type="common">Thermoactinomyces thalpophilus</name>
    <dbReference type="NCBI Taxonomy" id="37482"/>
    <lineage>
        <taxon>Bacteria</taxon>
        <taxon>Bacillati</taxon>
        <taxon>Bacillota</taxon>
        <taxon>Bacilli</taxon>
        <taxon>Bacillales</taxon>
        <taxon>Thermoactinomycetaceae</taxon>
        <taxon>Laceyella</taxon>
    </lineage>
</organism>
<keyword evidence="4" id="KW-1185">Reference proteome</keyword>
<keyword evidence="2" id="KW-0472">Membrane</keyword>
<dbReference type="EMBL" id="CP103866">
    <property type="protein sequence ID" value="UWE03673.1"/>
    <property type="molecule type" value="Genomic_DNA"/>
</dbReference>
<proteinExistence type="predicted"/>
<keyword evidence="2" id="KW-1133">Transmembrane helix</keyword>
<sequence>MELAKKEDTEKSTSPLQKLQNSLPPWVSKYKLPLLIIGLVIIALGLASIIFQALNDPRDTVKEFVTSKQVTLTR</sequence>
<feature type="region of interest" description="Disordered" evidence="1">
    <location>
        <begin position="1"/>
        <end position="20"/>
    </location>
</feature>
<accession>A0ABY5U1Y7</accession>
<dbReference type="RefSeq" id="WP_259436061.1">
    <property type="nucleotide sequence ID" value="NZ_CP103866.1"/>
</dbReference>
<evidence type="ECO:0000313" key="4">
    <source>
        <dbReference type="Proteomes" id="UP001058650"/>
    </source>
</evidence>
<gene>
    <name evidence="3" type="ORF">NYR52_00115</name>
</gene>
<evidence type="ECO:0000256" key="2">
    <source>
        <dbReference type="SAM" id="Phobius"/>
    </source>
</evidence>
<feature type="transmembrane region" description="Helical" evidence="2">
    <location>
        <begin position="32"/>
        <end position="54"/>
    </location>
</feature>
<protein>
    <submittedName>
        <fullName evidence="3">Uncharacterized protein</fullName>
    </submittedName>
</protein>
<reference evidence="3" key="1">
    <citation type="submission" date="2022-08" db="EMBL/GenBank/DDBJ databases">
        <title>The complete genome sequence of the thermophilic bacterium Laceyella sacchari FBKL4.010 reveals the basis for tetramethylpyrazine biosynthesis in Moutai-flavor Daqu.</title>
        <authorList>
            <person name="Li D."/>
            <person name="Huang W."/>
            <person name="Wang C."/>
            <person name="Qiu S."/>
        </authorList>
    </citation>
    <scope>NUCLEOTIDE SEQUENCE</scope>
    <source>
        <strain evidence="3">FBKL4.014</strain>
    </source>
</reference>
<dbReference type="Proteomes" id="UP001058650">
    <property type="component" value="Chromosome"/>
</dbReference>